<accession>A0A0E1S0X2</accession>
<keyword evidence="1" id="KW-0479">Metal-binding</keyword>
<dbReference type="Pfam" id="PF00096">
    <property type="entry name" value="zf-C2H2"/>
    <property type="match status" value="4"/>
</dbReference>
<feature type="compositionally biased region" description="Basic and acidic residues" evidence="5">
    <location>
        <begin position="125"/>
        <end position="138"/>
    </location>
</feature>
<dbReference type="AlphaFoldDB" id="A0A0E1S0X2"/>
<organism evidence="7 8">
    <name type="scientific">Coccidioides immitis (strain RS)</name>
    <name type="common">Valley fever fungus</name>
    <dbReference type="NCBI Taxonomy" id="246410"/>
    <lineage>
        <taxon>Eukaryota</taxon>
        <taxon>Fungi</taxon>
        <taxon>Dikarya</taxon>
        <taxon>Ascomycota</taxon>
        <taxon>Pezizomycotina</taxon>
        <taxon>Eurotiomycetes</taxon>
        <taxon>Eurotiomycetidae</taxon>
        <taxon>Onygenales</taxon>
        <taxon>Onygenaceae</taxon>
        <taxon>Coccidioides</taxon>
    </lineage>
</organism>
<protein>
    <submittedName>
        <fullName evidence="7">C2H2 transcription factor</fullName>
    </submittedName>
</protein>
<dbReference type="OrthoDB" id="427030at2759"/>
<feature type="region of interest" description="Disordered" evidence="5">
    <location>
        <begin position="366"/>
        <end position="402"/>
    </location>
</feature>
<dbReference type="SUPFAM" id="SSF57667">
    <property type="entry name" value="beta-beta-alpha zinc fingers"/>
    <property type="match status" value="2"/>
</dbReference>
<dbReference type="VEuPathDB" id="FungiDB:CIMG_02603"/>
<dbReference type="SMART" id="SM00355">
    <property type="entry name" value="ZnF_C2H2"/>
    <property type="match status" value="4"/>
</dbReference>
<reference evidence="8" key="1">
    <citation type="journal article" date="2009" name="Genome Res.">
        <title>Comparative genomic analyses of the human fungal pathogens Coccidioides and their relatives.</title>
        <authorList>
            <person name="Sharpton T.J."/>
            <person name="Stajich J.E."/>
            <person name="Rounsley S.D."/>
            <person name="Gardner M.J."/>
            <person name="Wortman J.R."/>
            <person name="Jordar V.S."/>
            <person name="Maiti R."/>
            <person name="Kodira C.D."/>
            <person name="Neafsey D.E."/>
            <person name="Zeng Q."/>
            <person name="Hung C.-Y."/>
            <person name="McMahan C."/>
            <person name="Muszewska A."/>
            <person name="Grynberg M."/>
            <person name="Mandel M.A."/>
            <person name="Kellner E.M."/>
            <person name="Barker B.M."/>
            <person name="Galgiani J.N."/>
            <person name="Orbach M.J."/>
            <person name="Kirkland T.N."/>
            <person name="Cole G.T."/>
            <person name="Henn M.R."/>
            <person name="Birren B.W."/>
            <person name="Taylor J.W."/>
        </authorList>
    </citation>
    <scope>NUCLEOTIDE SEQUENCE [LARGE SCALE GENOMIC DNA]</scope>
    <source>
        <strain evidence="8">RS</strain>
    </source>
</reference>
<evidence type="ECO:0000256" key="5">
    <source>
        <dbReference type="SAM" id="MobiDB-lite"/>
    </source>
</evidence>
<proteinExistence type="predicted"/>
<feature type="compositionally biased region" description="Polar residues" evidence="5">
    <location>
        <begin position="69"/>
        <end position="92"/>
    </location>
</feature>
<feature type="region of interest" description="Disordered" evidence="5">
    <location>
        <begin position="69"/>
        <end position="138"/>
    </location>
</feature>
<sequence length="438" mass="49192">METAVPVTYGFGNHDLTGVPHRRMMAPPQDHGMTYYSNQPIPYAASLHSSSYGFGHILNTSHASYQSFYGSAPPTSSQNSRLPESAPVQSLPNAGPPRNGLPRLTETSPAKAASEQPSRLPHLPSKPEEPSDSKVRLKPEIEFSTEVDTLMKTIQAKPKLVQPQLPPLHQFTNGVPGWSHPAYGGSAPGGQGLFTSQPDRSLTTKQKPRRKYECNLPHCRKSFYQKTHLDIHMRAHTGDKPFVCREPACGQRFSQLGNLKTHERRHTGEKPYSCEICNKRFAQRGNVRAHKITHEKAKPFICRLDDCGKQFTQLGNLKSHQNKFHAQTLRDLTFRFSSLTDTERLAPQDIELWEYFATLYKNSNKGIKGRGKDRRVSSSAKLRATTSTTNVDEMSTTTVSSVEDDKGRMNIFHRPSYMSTPSSEDVDFHEQMYSRGPQ</sequence>
<dbReference type="STRING" id="246410.A0A0E1S0X2"/>
<dbReference type="FunFam" id="3.30.160.60:FF:002157">
    <property type="entry name" value="Transcription factor"/>
    <property type="match status" value="1"/>
</dbReference>
<dbReference type="Gene3D" id="3.30.160.60">
    <property type="entry name" value="Classic Zinc Finger"/>
    <property type="match status" value="4"/>
</dbReference>
<gene>
    <name evidence="7" type="ORF">CIMG_02603</name>
</gene>
<dbReference type="EMBL" id="GG704911">
    <property type="protein sequence ID" value="EAS37249.1"/>
    <property type="molecule type" value="Genomic_DNA"/>
</dbReference>
<keyword evidence="2 4" id="KW-0863">Zinc-finger</keyword>
<dbReference type="FunFam" id="3.30.160.60:FF:002343">
    <property type="entry name" value="Zinc finger protein 33A"/>
    <property type="match status" value="1"/>
</dbReference>
<dbReference type="FunFam" id="3.30.160.60:FF:000264">
    <property type="entry name" value="Zinc finger protein 236"/>
    <property type="match status" value="1"/>
</dbReference>
<reference evidence="8" key="2">
    <citation type="journal article" date="2010" name="Genome Res.">
        <title>Population genomic sequencing of Coccidioides fungi reveals recent hybridization and transposon control.</title>
        <authorList>
            <person name="Neafsey D.E."/>
            <person name="Barker B.M."/>
            <person name="Sharpton T.J."/>
            <person name="Stajich J.E."/>
            <person name="Park D.J."/>
            <person name="Whiston E."/>
            <person name="Hung C.-Y."/>
            <person name="McMahan C."/>
            <person name="White J."/>
            <person name="Sykes S."/>
            <person name="Heiman D."/>
            <person name="Young S."/>
            <person name="Zeng Q."/>
            <person name="Abouelleil A."/>
            <person name="Aftuck L."/>
            <person name="Bessette D."/>
            <person name="Brown A."/>
            <person name="FitzGerald M."/>
            <person name="Lui A."/>
            <person name="Macdonald J.P."/>
            <person name="Priest M."/>
            <person name="Orbach M.J."/>
            <person name="Galgiani J.N."/>
            <person name="Kirkland T.N."/>
            <person name="Cole G.T."/>
            <person name="Birren B.W."/>
            <person name="Henn M.R."/>
            <person name="Taylor J.W."/>
            <person name="Rounsley S.D."/>
        </authorList>
    </citation>
    <scope>GENOME REANNOTATION</scope>
    <source>
        <strain evidence="8">RS</strain>
    </source>
</reference>
<dbReference type="OMA" id="WIYFAGL"/>
<evidence type="ECO:0000256" key="4">
    <source>
        <dbReference type="PROSITE-ProRule" id="PRU00042"/>
    </source>
</evidence>
<dbReference type="Proteomes" id="UP000001261">
    <property type="component" value="Unassembled WGS sequence"/>
</dbReference>
<dbReference type="GeneID" id="4565304"/>
<dbReference type="PROSITE" id="PS00028">
    <property type="entry name" value="ZINC_FINGER_C2H2_1"/>
    <property type="match status" value="4"/>
</dbReference>
<feature type="region of interest" description="Disordered" evidence="5">
    <location>
        <begin position="414"/>
        <end position="438"/>
    </location>
</feature>
<dbReference type="InterPro" id="IPR036236">
    <property type="entry name" value="Znf_C2H2_sf"/>
</dbReference>
<feature type="domain" description="C2H2-type" evidence="6">
    <location>
        <begin position="272"/>
        <end position="299"/>
    </location>
</feature>
<dbReference type="RefSeq" id="XP_001248832.1">
    <property type="nucleotide sequence ID" value="XM_001248831.1"/>
</dbReference>
<keyword evidence="3" id="KW-0862">Zinc</keyword>
<dbReference type="GO" id="GO:0008270">
    <property type="term" value="F:zinc ion binding"/>
    <property type="evidence" value="ECO:0007669"/>
    <property type="project" value="UniProtKB-KW"/>
</dbReference>
<feature type="domain" description="C2H2-type" evidence="6">
    <location>
        <begin position="242"/>
        <end position="271"/>
    </location>
</feature>
<dbReference type="PANTHER" id="PTHR23235:SF120">
    <property type="entry name" value="KRUPPEL-LIKE FACTOR 15"/>
    <property type="match status" value="1"/>
</dbReference>
<dbReference type="KEGG" id="cim:CIMG_02603"/>
<feature type="compositionally biased region" description="Polar residues" evidence="5">
    <location>
        <begin position="377"/>
        <end position="401"/>
    </location>
</feature>
<evidence type="ECO:0000256" key="1">
    <source>
        <dbReference type="ARBA" id="ARBA00022723"/>
    </source>
</evidence>
<dbReference type="InterPro" id="IPR013087">
    <property type="entry name" value="Znf_C2H2_type"/>
</dbReference>
<evidence type="ECO:0000256" key="3">
    <source>
        <dbReference type="ARBA" id="ARBA00022833"/>
    </source>
</evidence>
<name>A0A0E1S0X2_COCIM</name>
<evidence type="ECO:0000313" key="8">
    <source>
        <dbReference type="Proteomes" id="UP000001261"/>
    </source>
</evidence>
<dbReference type="InParanoid" id="A0A0E1S0X2"/>
<keyword evidence="8" id="KW-1185">Reference proteome</keyword>
<dbReference type="PANTHER" id="PTHR23235">
    <property type="entry name" value="KRUEPPEL-LIKE TRANSCRIPTION FACTOR"/>
    <property type="match status" value="1"/>
</dbReference>
<feature type="domain" description="C2H2-type" evidence="6">
    <location>
        <begin position="300"/>
        <end position="326"/>
    </location>
</feature>
<evidence type="ECO:0000256" key="2">
    <source>
        <dbReference type="ARBA" id="ARBA00022771"/>
    </source>
</evidence>
<evidence type="ECO:0000259" key="6">
    <source>
        <dbReference type="PROSITE" id="PS50157"/>
    </source>
</evidence>
<dbReference type="PROSITE" id="PS50157">
    <property type="entry name" value="ZINC_FINGER_C2H2_2"/>
    <property type="match status" value="4"/>
</dbReference>
<evidence type="ECO:0000313" key="7">
    <source>
        <dbReference type="EMBL" id="EAS37249.1"/>
    </source>
</evidence>
<feature type="domain" description="C2H2-type" evidence="6">
    <location>
        <begin position="212"/>
        <end position="241"/>
    </location>
</feature>